<organism evidence="2 3">
    <name type="scientific">Legionella lansingensis</name>
    <dbReference type="NCBI Taxonomy" id="45067"/>
    <lineage>
        <taxon>Bacteria</taxon>
        <taxon>Pseudomonadati</taxon>
        <taxon>Pseudomonadota</taxon>
        <taxon>Gammaproteobacteria</taxon>
        <taxon>Legionellales</taxon>
        <taxon>Legionellaceae</taxon>
        <taxon>Legionella</taxon>
    </lineage>
</organism>
<evidence type="ECO:0000313" key="3">
    <source>
        <dbReference type="Proteomes" id="UP000054869"/>
    </source>
</evidence>
<dbReference type="EMBL" id="LNYI01000011">
    <property type="protein sequence ID" value="KTD23780.1"/>
    <property type="molecule type" value="Genomic_DNA"/>
</dbReference>
<evidence type="ECO:0000313" key="2">
    <source>
        <dbReference type="EMBL" id="KTD23780.1"/>
    </source>
</evidence>
<sequence>MKLRLISIFYRIRHLIALFAMLVGLYLIKSITELLYLPAQPQKLTLFSLFKILWSTNDVFLRFIVIINFLIKPVFIYIAILLLLYALKENSGSKKH</sequence>
<keyword evidence="1" id="KW-1133">Transmembrane helix</keyword>
<dbReference type="RefSeq" id="WP_231950195.1">
    <property type="nucleotide sequence ID" value="NZ_CAAAJD010000001.1"/>
</dbReference>
<feature type="transmembrane region" description="Helical" evidence="1">
    <location>
        <begin position="12"/>
        <end position="39"/>
    </location>
</feature>
<keyword evidence="1" id="KW-0472">Membrane</keyword>
<accession>A0A0W0VU33</accession>
<evidence type="ECO:0000256" key="1">
    <source>
        <dbReference type="SAM" id="Phobius"/>
    </source>
</evidence>
<reference evidence="2 3" key="1">
    <citation type="submission" date="2015-11" db="EMBL/GenBank/DDBJ databases">
        <title>Genomic analysis of 38 Legionella species identifies large and diverse effector repertoires.</title>
        <authorList>
            <person name="Burstein D."/>
            <person name="Amaro F."/>
            <person name="Zusman T."/>
            <person name="Lifshitz Z."/>
            <person name="Cohen O."/>
            <person name="Gilbert J.A."/>
            <person name="Pupko T."/>
            <person name="Shuman H.A."/>
            <person name="Segal G."/>
        </authorList>
    </citation>
    <scope>NUCLEOTIDE SEQUENCE [LARGE SCALE GENOMIC DNA]</scope>
    <source>
        <strain evidence="2 3">ATCC 49751</strain>
    </source>
</reference>
<dbReference type="eggNOG" id="ENOG50310AV">
    <property type="taxonomic scope" value="Bacteria"/>
</dbReference>
<dbReference type="Proteomes" id="UP000054869">
    <property type="component" value="Unassembled WGS sequence"/>
</dbReference>
<dbReference type="PATRIC" id="fig|45067.4.peg.587"/>
<dbReference type="STRING" id="45067.Llan_0561"/>
<keyword evidence="1" id="KW-0812">Transmembrane</keyword>
<protein>
    <submittedName>
        <fullName evidence="2">Uncharacterized protein</fullName>
    </submittedName>
</protein>
<dbReference type="AlphaFoldDB" id="A0A0W0VU33"/>
<comment type="caution">
    <text evidence="2">The sequence shown here is derived from an EMBL/GenBank/DDBJ whole genome shotgun (WGS) entry which is preliminary data.</text>
</comment>
<gene>
    <name evidence="2" type="ORF">Llan_0561</name>
</gene>
<name>A0A0W0VU33_9GAMM</name>
<keyword evidence="3" id="KW-1185">Reference proteome</keyword>
<feature type="transmembrane region" description="Helical" evidence="1">
    <location>
        <begin position="59"/>
        <end position="87"/>
    </location>
</feature>
<proteinExistence type="predicted"/>